<dbReference type="EMBL" id="SDEE01000930">
    <property type="protein sequence ID" value="RXW13399.1"/>
    <property type="molecule type" value="Genomic_DNA"/>
</dbReference>
<accession>A0A4Q2D356</accession>
<sequence length="195" mass="20595">MNTQPWTPYGPDPAHPVAGGSYPSGYYGTTGPSFSTPVAQGYGAPMSLSNSPFDQGYGAPQPSYSRPVAQGYGAPEPSCSPPAAQGDGTPEPSSSSPVPQDHPYSQSSEEPTLGARVAQTEGKIELTINNYYGLRENSVNIGPGGVFKDYKTKKVCLEDCLREAIQRAEDGRLSPEQAGQIVAIVKQRLAEISEV</sequence>
<dbReference type="Proteomes" id="UP000290288">
    <property type="component" value="Unassembled WGS sequence"/>
</dbReference>
<comment type="caution">
    <text evidence="2">The sequence shown here is derived from an EMBL/GenBank/DDBJ whole genome shotgun (WGS) entry which is preliminary data.</text>
</comment>
<organism evidence="2 3">
    <name type="scientific">Candolleomyces aberdarensis</name>
    <dbReference type="NCBI Taxonomy" id="2316362"/>
    <lineage>
        <taxon>Eukaryota</taxon>
        <taxon>Fungi</taxon>
        <taxon>Dikarya</taxon>
        <taxon>Basidiomycota</taxon>
        <taxon>Agaricomycotina</taxon>
        <taxon>Agaricomycetes</taxon>
        <taxon>Agaricomycetidae</taxon>
        <taxon>Agaricales</taxon>
        <taxon>Agaricineae</taxon>
        <taxon>Psathyrellaceae</taxon>
        <taxon>Candolleomyces</taxon>
    </lineage>
</organism>
<protein>
    <submittedName>
        <fullName evidence="2">Uncharacterized protein</fullName>
    </submittedName>
</protein>
<gene>
    <name evidence="2" type="ORF">EST38_g12455</name>
</gene>
<feature type="region of interest" description="Disordered" evidence="1">
    <location>
        <begin position="1"/>
        <end position="119"/>
    </location>
</feature>
<reference evidence="2 3" key="1">
    <citation type="submission" date="2019-01" db="EMBL/GenBank/DDBJ databases">
        <title>Draft genome sequence of Psathyrella aberdarensis IHI B618.</title>
        <authorList>
            <person name="Buettner E."/>
            <person name="Kellner H."/>
        </authorList>
    </citation>
    <scope>NUCLEOTIDE SEQUENCE [LARGE SCALE GENOMIC DNA]</scope>
    <source>
        <strain evidence="2 3">IHI B618</strain>
    </source>
</reference>
<evidence type="ECO:0000256" key="1">
    <source>
        <dbReference type="SAM" id="MobiDB-lite"/>
    </source>
</evidence>
<name>A0A4Q2D356_9AGAR</name>
<evidence type="ECO:0000313" key="3">
    <source>
        <dbReference type="Proteomes" id="UP000290288"/>
    </source>
</evidence>
<proteinExistence type="predicted"/>
<feature type="compositionally biased region" description="Low complexity" evidence="1">
    <location>
        <begin position="19"/>
        <end position="33"/>
    </location>
</feature>
<dbReference type="AlphaFoldDB" id="A0A4Q2D356"/>
<keyword evidence="3" id="KW-1185">Reference proteome</keyword>
<evidence type="ECO:0000313" key="2">
    <source>
        <dbReference type="EMBL" id="RXW13399.1"/>
    </source>
</evidence>
<feature type="compositionally biased region" description="Polar residues" evidence="1">
    <location>
        <begin position="91"/>
        <end position="110"/>
    </location>
</feature>